<evidence type="ECO:0000313" key="2">
    <source>
        <dbReference type="Proteomes" id="UP000054018"/>
    </source>
</evidence>
<dbReference type="Proteomes" id="UP000054018">
    <property type="component" value="Unassembled WGS sequence"/>
</dbReference>
<proteinExistence type="predicted"/>
<name>A0A0C9YU80_9AGAM</name>
<protein>
    <submittedName>
        <fullName evidence="1">Uncharacterized protein</fullName>
    </submittedName>
</protein>
<organism evidence="1 2">
    <name type="scientific">Pisolithus microcarpus 441</name>
    <dbReference type="NCBI Taxonomy" id="765257"/>
    <lineage>
        <taxon>Eukaryota</taxon>
        <taxon>Fungi</taxon>
        <taxon>Dikarya</taxon>
        <taxon>Basidiomycota</taxon>
        <taxon>Agaricomycotina</taxon>
        <taxon>Agaricomycetes</taxon>
        <taxon>Agaricomycetidae</taxon>
        <taxon>Boletales</taxon>
        <taxon>Sclerodermatineae</taxon>
        <taxon>Pisolithaceae</taxon>
        <taxon>Pisolithus</taxon>
    </lineage>
</organism>
<dbReference type="AlphaFoldDB" id="A0A0C9YU80"/>
<evidence type="ECO:0000313" key="1">
    <source>
        <dbReference type="EMBL" id="KIK17624.1"/>
    </source>
</evidence>
<gene>
    <name evidence="1" type="ORF">PISMIDRAFT_214998</name>
</gene>
<reference evidence="1 2" key="1">
    <citation type="submission" date="2014-04" db="EMBL/GenBank/DDBJ databases">
        <authorList>
            <consortium name="DOE Joint Genome Institute"/>
            <person name="Kuo A."/>
            <person name="Kohler A."/>
            <person name="Costa M.D."/>
            <person name="Nagy L.G."/>
            <person name="Floudas D."/>
            <person name="Copeland A."/>
            <person name="Barry K.W."/>
            <person name="Cichocki N."/>
            <person name="Veneault-Fourrey C."/>
            <person name="LaButti K."/>
            <person name="Lindquist E.A."/>
            <person name="Lipzen A."/>
            <person name="Lundell T."/>
            <person name="Morin E."/>
            <person name="Murat C."/>
            <person name="Sun H."/>
            <person name="Tunlid A."/>
            <person name="Henrissat B."/>
            <person name="Grigoriev I.V."/>
            <person name="Hibbett D.S."/>
            <person name="Martin F."/>
            <person name="Nordberg H.P."/>
            <person name="Cantor M.N."/>
            <person name="Hua S.X."/>
        </authorList>
    </citation>
    <scope>NUCLEOTIDE SEQUENCE [LARGE SCALE GENOMIC DNA]</scope>
    <source>
        <strain evidence="1 2">441</strain>
    </source>
</reference>
<dbReference type="EMBL" id="KN833823">
    <property type="protein sequence ID" value="KIK17624.1"/>
    <property type="molecule type" value="Genomic_DNA"/>
</dbReference>
<sequence>MCCETSNPTICRRVCILGRCTREKGALCTCVSTPRLTSETLPSPQTVAMIAFATAGVHSGSRHRPGCVLQP</sequence>
<keyword evidence="2" id="KW-1185">Reference proteome</keyword>
<accession>A0A0C9YU80</accession>
<reference evidence="2" key="2">
    <citation type="submission" date="2015-01" db="EMBL/GenBank/DDBJ databases">
        <title>Evolutionary Origins and Diversification of the Mycorrhizal Mutualists.</title>
        <authorList>
            <consortium name="DOE Joint Genome Institute"/>
            <consortium name="Mycorrhizal Genomics Consortium"/>
            <person name="Kohler A."/>
            <person name="Kuo A."/>
            <person name="Nagy L.G."/>
            <person name="Floudas D."/>
            <person name="Copeland A."/>
            <person name="Barry K.W."/>
            <person name="Cichocki N."/>
            <person name="Veneault-Fourrey C."/>
            <person name="LaButti K."/>
            <person name="Lindquist E.A."/>
            <person name="Lipzen A."/>
            <person name="Lundell T."/>
            <person name="Morin E."/>
            <person name="Murat C."/>
            <person name="Riley R."/>
            <person name="Ohm R."/>
            <person name="Sun H."/>
            <person name="Tunlid A."/>
            <person name="Henrissat B."/>
            <person name="Grigoriev I.V."/>
            <person name="Hibbett D.S."/>
            <person name="Martin F."/>
        </authorList>
    </citation>
    <scope>NUCLEOTIDE SEQUENCE [LARGE SCALE GENOMIC DNA]</scope>
    <source>
        <strain evidence="2">441</strain>
    </source>
</reference>
<dbReference type="HOGENOM" id="CLU_2740969_0_0_1"/>